<dbReference type="InterPro" id="IPR031795">
    <property type="entry name" value="Zf-HC3"/>
</dbReference>
<dbReference type="RefSeq" id="WP_270949416.1">
    <property type="nucleotide sequence ID" value="NZ_JAQGLA010000019.1"/>
</dbReference>
<reference evidence="1 2" key="1">
    <citation type="submission" date="2022-11" db="EMBL/GenBank/DDBJ databases">
        <title>Draft genome sequence of Saccharopolyspora sp. WRP15-2 isolated from rhizosphere soils of wild rice in Thailand.</title>
        <authorList>
            <person name="Duangmal K."/>
            <person name="Kammanee S."/>
            <person name="Muangham S."/>
        </authorList>
    </citation>
    <scope>NUCLEOTIDE SEQUENCE [LARGE SCALE GENOMIC DNA]</scope>
    <source>
        <strain evidence="1 2">WRP15-2</strain>
    </source>
</reference>
<evidence type="ECO:0000313" key="1">
    <source>
        <dbReference type="EMBL" id="MDA3626797.1"/>
    </source>
</evidence>
<comment type="caution">
    <text evidence="1">The sequence shown here is derived from an EMBL/GenBank/DDBJ whole genome shotgun (WGS) entry which is preliminary data.</text>
</comment>
<dbReference type="Gene3D" id="2.30.30.990">
    <property type="entry name" value="Malonyl-[acyl-carrier protein] O-methyltransferase, zinc-finger motif"/>
    <property type="match status" value="1"/>
</dbReference>
<evidence type="ECO:0008006" key="3">
    <source>
        <dbReference type="Google" id="ProtNLM"/>
    </source>
</evidence>
<proteinExistence type="predicted"/>
<sequence length="72" mass="8248">MPPNRGFQWQPVSGGRHAFDMAARRAESGLIVNALCGVEVSSDELQQIAPEVDWIREKTCMECWEILKFRQQ</sequence>
<dbReference type="Proteomes" id="UP001210380">
    <property type="component" value="Unassembled WGS sequence"/>
</dbReference>
<evidence type="ECO:0000313" key="2">
    <source>
        <dbReference type="Proteomes" id="UP001210380"/>
    </source>
</evidence>
<protein>
    <recommendedName>
        <fullName evidence="3">Zinc finger protein</fullName>
    </recommendedName>
</protein>
<keyword evidence="2" id="KW-1185">Reference proteome</keyword>
<name>A0ABT4UYK4_9PSEU</name>
<gene>
    <name evidence="1" type="ORF">OU415_15235</name>
</gene>
<organism evidence="1 2">
    <name type="scientific">Saccharopolyspora oryzae</name>
    <dbReference type="NCBI Taxonomy" id="2997343"/>
    <lineage>
        <taxon>Bacteria</taxon>
        <taxon>Bacillati</taxon>
        <taxon>Actinomycetota</taxon>
        <taxon>Actinomycetes</taxon>
        <taxon>Pseudonocardiales</taxon>
        <taxon>Pseudonocardiaceae</taxon>
        <taxon>Saccharopolyspora</taxon>
    </lineage>
</organism>
<dbReference type="EMBL" id="JAQGLA010000019">
    <property type="protein sequence ID" value="MDA3626797.1"/>
    <property type="molecule type" value="Genomic_DNA"/>
</dbReference>
<accession>A0ABT4UYK4</accession>
<dbReference type="Pfam" id="PF16827">
    <property type="entry name" value="zf-HC3"/>
    <property type="match status" value="1"/>
</dbReference>